<keyword evidence="16" id="KW-1185">Reference proteome</keyword>
<evidence type="ECO:0000256" key="11">
    <source>
        <dbReference type="ARBA" id="ARBA00038669"/>
    </source>
</evidence>
<dbReference type="InterPro" id="IPR035906">
    <property type="entry name" value="MetI-like_sf"/>
</dbReference>
<keyword evidence="3" id="KW-1003">Cell membrane</keyword>
<dbReference type="OrthoDB" id="9773683at2"/>
<dbReference type="CDD" id="cd06261">
    <property type="entry name" value="TM_PBP2"/>
    <property type="match status" value="1"/>
</dbReference>
<keyword evidence="4" id="KW-0533">Nickel</keyword>
<dbReference type="PANTHER" id="PTHR43163">
    <property type="entry name" value="DIPEPTIDE TRANSPORT SYSTEM PERMEASE PROTEIN DPPB-RELATED"/>
    <property type="match status" value="1"/>
</dbReference>
<proteinExistence type="inferred from homology"/>
<keyword evidence="8" id="KW-0921">Nickel transport</keyword>
<dbReference type="RefSeq" id="WP_091581507.1">
    <property type="nucleotide sequence ID" value="NZ_FNDU01000002.1"/>
</dbReference>
<feature type="transmembrane region" description="Helical" evidence="13">
    <location>
        <begin position="236"/>
        <end position="258"/>
    </location>
</feature>
<reference evidence="15 16" key="1">
    <citation type="submission" date="2016-10" db="EMBL/GenBank/DDBJ databases">
        <authorList>
            <person name="de Groot N.N."/>
        </authorList>
    </citation>
    <scope>NUCLEOTIDE SEQUENCE [LARGE SCALE GENOMIC DNA]</scope>
    <source>
        <strain evidence="16">P4B,CCM 7963,CECT 7998,DSM 25260,IBRC-M 10614,KCTC 13821</strain>
    </source>
</reference>
<keyword evidence="9 13" id="KW-0472">Membrane</keyword>
<evidence type="ECO:0000259" key="14">
    <source>
        <dbReference type="PROSITE" id="PS50928"/>
    </source>
</evidence>
<dbReference type="InterPro" id="IPR000515">
    <property type="entry name" value="MetI-like"/>
</dbReference>
<name>A0A1G8EMR4_9BACI</name>
<evidence type="ECO:0000256" key="7">
    <source>
        <dbReference type="ARBA" id="ARBA00023065"/>
    </source>
</evidence>
<dbReference type="GO" id="GO:0015099">
    <property type="term" value="F:nickel cation transmembrane transporter activity"/>
    <property type="evidence" value="ECO:0007669"/>
    <property type="project" value="InterPro"/>
</dbReference>
<feature type="transmembrane region" description="Helical" evidence="13">
    <location>
        <begin position="106"/>
        <end position="127"/>
    </location>
</feature>
<gene>
    <name evidence="15" type="ORF">SAMN05216352_102298</name>
</gene>
<dbReference type="PROSITE" id="PS50928">
    <property type="entry name" value="ABC_TM1"/>
    <property type="match status" value="1"/>
</dbReference>
<dbReference type="GO" id="GO:0005886">
    <property type="term" value="C:plasma membrane"/>
    <property type="evidence" value="ECO:0007669"/>
    <property type="project" value="UniProtKB-SubCell"/>
</dbReference>
<keyword evidence="7" id="KW-0406">Ion transport</keyword>
<evidence type="ECO:0000256" key="9">
    <source>
        <dbReference type="ARBA" id="ARBA00023136"/>
    </source>
</evidence>
<organism evidence="15 16">
    <name type="scientific">Alteribacillus bidgolensis</name>
    <dbReference type="NCBI Taxonomy" id="930129"/>
    <lineage>
        <taxon>Bacteria</taxon>
        <taxon>Bacillati</taxon>
        <taxon>Bacillota</taxon>
        <taxon>Bacilli</taxon>
        <taxon>Bacillales</taxon>
        <taxon>Bacillaceae</taxon>
        <taxon>Alteribacillus</taxon>
    </lineage>
</organism>
<dbReference type="SUPFAM" id="SSF161098">
    <property type="entry name" value="MetI-like"/>
    <property type="match status" value="1"/>
</dbReference>
<dbReference type="Pfam" id="PF00528">
    <property type="entry name" value="BPD_transp_1"/>
    <property type="match status" value="1"/>
</dbReference>
<evidence type="ECO:0000256" key="12">
    <source>
        <dbReference type="ARBA" id="ARBA00044774"/>
    </source>
</evidence>
<dbReference type="Pfam" id="PF19300">
    <property type="entry name" value="BPD_transp_1_N"/>
    <property type="match status" value="1"/>
</dbReference>
<evidence type="ECO:0000256" key="13">
    <source>
        <dbReference type="RuleBase" id="RU363032"/>
    </source>
</evidence>
<dbReference type="InterPro" id="IPR045621">
    <property type="entry name" value="BPD_transp_1_N"/>
</dbReference>
<comment type="similarity">
    <text evidence="10">Belongs to the binding-protein-dependent transport system permease family. OppBC subfamily.</text>
</comment>
<feature type="domain" description="ABC transmembrane type-1" evidence="14">
    <location>
        <begin position="100"/>
        <end position="301"/>
    </location>
</feature>
<evidence type="ECO:0000256" key="8">
    <source>
        <dbReference type="ARBA" id="ARBA00023112"/>
    </source>
</evidence>
<evidence type="ECO:0000313" key="15">
    <source>
        <dbReference type="EMBL" id="SDH71187.1"/>
    </source>
</evidence>
<evidence type="ECO:0000256" key="5">
    <source>
        <dbReference type="ARBA" id="ARBA00022692"/>
    </source>
</evidence>
<dbReference type="NCBIfam" id="NF045470">
    <property type="entry name" value="Opp2B"/>
    <property type="match status" value="1"/>
</dbReference>
<evidence type="ECO:0000256" key="10">
    <source>
        <dbReference type="ARBA" id="ARBA00024202"/>
    </source>
</evidence>
<dbReference type="Proteomes" id="UP000199017">
    <property type="component" value="Unassembled WGS sequence"/>
</dbReference>
<comment type="subunit">
    <text evidence="11">The complex is composed of two ATP-binding proteins (NikD and NikE), two transmembrane proteins (NikB and NikC) and a solute-binding protein (NikA).</text>
</comment>
<evidence type="ECO:0000256" key="4">
    <source>
        <dbReference type="ARBA" id="ARBA00022596"/>
    </source>
</evidence>
<feature type="transmembrane region" description="Helical" evidence="13">
    <location>
        <begin position="12"/>
        <end position="31"/>
    </location>
</feature>
<evidence type="ECO:0000256" key="3">
    <source>
        <dbReference type="ARBA" id="ARBA00022475"/>
    </source>
</evidence>
<feature type="transmembrane region" description="Helical" evidence="13">
    <location>
        <begin position="139"/>
        <end position="159"/>
    </location>
</feature>
<dbReference type="InterPro" id="IPR050045">
    <property type="entry name" value="Opp2B"/>
</dbReference>
<evidence type="ECO:0000256" key="1">
    <source>
        <dbReference type="ARBA" id="ARBA00004651"/>
    </source>
</evidence>
<dbReference type="STRING" id="930129.SAMN05216352_102298"/>
<feature type="transmembrane region" description="Helical" evidence="13">
    <location>
        <begin position="278"/>
        <end position="304"/>
    </location>
</feature>
<keyword evidence="6 13" id="KW-1133">Transmembrane helix</keyword>
<dbReference type="PANTHER" id="PTHR43163:SF6">
    <property type="entry name" value="DIPEPTIDE TRANSPORT SYSTEM PERMEASE PROTEIN DPPB-RELATED"/>
    <property type="match status" value="1"/>
</dbReference>
<feature type="transmembrane region" description="Helical" evidence="13">
    <location>
        <begin position="179"/>
        <end position="197"/>
    </location>
</feature>
<protein>
    <recommendedName>
        <fullName evidence="12">Nickel import system permease protein NikB</fullName>
    </recommendedName>
</protein>
<keyword evidence="5 13" id="KW-0812">Transmembrane</keyword>
<comment type="subcellular location">
    <subcellularLocation>
        <location evidence="1 13">Cell membrane</location>
        <topology evidence="1 13">Multi-pass membrane protein</topology>
    </subcellularLocation>
</comment>
<accession>A0A1G8EMR4</accession>
<dbReference type="EMBL" id="FNDU01000002">
    <property type="protein sequence ID" value="SDH71187.1"/>
    <property type="molecule type" value="Genomic_DNA"/>
</dbReference>
<evidence type="ECO:0000313" key="16">
    <source>
        <dbReference type="Proteomes" id="UP000199017"/>
    </source>
</evidence>
<keyword evidence="2 13" id="KW-0813">Transport</keyword>
<dbReference type="AlphaFoldDB" id="A0A1G8EMR4"/>
<evidence type="ECO:0000256" key="2">
    <source>
        <dbReference type="ARBA" id="ARBA00022448"/>
    </source>
</evidence>
<sequence>MRLIYFLGDRFLQLIIVVFTVSTLTFLLLRLTPGDPAYILLHANDMPVSETAIDALREDLGLTAPLWVQYGQWLMNVFTWQWGDSYVSNEPVITELLSRFPATVELAAAGLLVMLAVTVGLGVLTAVFSNGWIDRTGRVLAIIGAAVPSFWLALLMIYFFSVKQGWFPTMGRGEWEHLVLPSLTLGLGIGAVYARVLRKNMLEMFNQNFVKASMARGLSKSHILMFQVFKHASMPIVTMLGTNFAFMLGGSIIVETIFNWPGLGSYIIEAINARDYPVIQGYVIFASILFVSIHILVDLIFFIIDPRLRT</sequence>
<dbReference type="Gene3D" id="1.10.3720.10">
    <property type="entry name" value="MetI-like"/>
    <property type="match status" value="1"/>
</dbReference>
<evidence type="ECO:0000256" key="6">
    <source>
        <dbReference type="ARBA" id="ARBA00022989"/>
    </source>
</evidence>